<keyword evidence="1" id="KW-0472">Membrane</keyword>
<dbReference type="AlphaFoldDB" id="A0A8H4QWY5"/>
<evidence type="ECO:0000256" key="1">
    <source>
        <dbReference type="SAM" id="Phobius"/>
    </source>
</evidence>
<dbReference type="PANTHER" id="PTHR33050">
    <property type="entry name" value="REVERSE TRANSCRIPTASE DOMAIN-CONTAINING PROTEIN"/>
    <property type="match status" value="1"/>
</dbReference>
<organism evidence="2 3">
    <name type="scientific">Agrocybe pediades</name>
    <dbReference type="NCBI Taxonomy" id="84607"/>
    <lineage>
        <taxon>Eukaryota</taxon>
        <taxon>Fungi</taxon>
        <taxon>Dikarya</taxon>
        <taxon>Basidiomycota</taxon>
        <taxon>Agaricomycotina</taxon>
        <taxon>Agaricomycetes</taxon>
        <taxon>Agaricomycetidae</taxon>
        <taxon>Agaricales</taxon>
        <taxon>Agaricineae</taxon>
        <taxon>Strophariaceae</taxon>
        <taxon>Agrocybe</taxon>
    </lineage>
</organism>
<gene>
    <name evidence="2" type="ORF">D9613_011558</name>
</gene>
<dbReference type="InterPro" id="IPR043502">
    <property type="entry name" value="DNA/RNA_pol_sf"/>
</dbReference>
<keyword evidence="1" id="KW-1133">Transmembrane helix</keyword>
<evidence type="ECO:0000313" key="3">
    <source>
        <dbReference type="Proteomes" id="UP000521872"/>
    </source>
</evidence>
<comment type="caution">
    <text evidence="2">The sequence shown here is derived from an EMBL/GenBank/DDBJ whole genome shotgun (WGS) entry which is preliminary data.</text>
</comment>
<proteinExistence type="predicted"/>
<protein>
    <submittedName>
        <fullName evidence="2">Uncharacterized protein</fullName>
    </submittedName>
</protein>
<name>A0A8H4QWY5_9AGAR</name>
<dbReference type="Proteomes" id="UP000521872">
    <property type="component" value="Unassembled WGS sequence"/>
</dbReference>
<sequence>MPIHAVPKPNSSEFRLVTDHSAGKFSLNSMIDHDRVTGFPLDNLKHLGEMLLHFRRNNPSTRLTMWKCDVAEAYRLMPMDPRWQMKQITTVDGERYVDRNNAFGTCSSGAIWIGFFALVAWIAKYVLFIAYLIFYVDDVSSFNKEGDLSWYEPYKKSMPRSQADLLRFWDLIGVQHKEKKQISGPCIPVIGIMVDPNAMTFTLPNDKKQDLIAALESWTVKRLNNHPTAFKLKYWQQIAGWMNWALNVFPHLRPALNNVYAKTAGPWNPHRSIKVNNAVRDDFQWAIYHLKKSDGVHLLRSSTWPVELQSWTIYCDACLEGMGFWYPHTNTGFFCPTPSNTASHIIFYFEALTVLCALIDVASKCPSHSRVVIYTDNMNTVTMFNTLSCPPQFNPLLRAAMDVVIDNDLQLRVLHIAGEDNFIADALSRVQFSAVLNLVPDMTIQPFSPPQWTLGAASL</sequence>
<dbReference type="InterPro" id="IPR052055">
    <property type="entry name" value="Hepadnavirus_pol/RT"/>
</dbReference>
<dbReference type="SUPFAM" id="SSF56672">
    <property type="entry name" value="DNA/RNA polymerases"/>
    <property type="match status" value="1"/>
</dbReference>
<reference evidence="2 3" key="1">
    <citation type="submission" date="2019-12" db="EMBL/GenBank/DDBJ databases">
        <authorList>
            <person name="Floudas D."/>
            <person name="Bentzer J."/>
            <person name="Ahren D."/>
            <person name="Johansson T."/>
            <person name="Persson P."/>
            <person name="Tunlid A."/>
        </authorList>
    </citation>
    <scope>NUCLEOTIDE SEQUENCE [LARGE SCALE GENOMIC DNA]</scope>
    <source>
        <strain evidence="2 3">CBS 102.39</strain>
    </source>
</reference>
<evidence type="ECO:0000313" key="2">
    <source>
        <dbReference type="EMBL" id="KAF4618205.1"/>
    </source>
</evidence>
<accession>A0A8H4QWY5</accession>
<keyword evidence="1" id="KW-0812">Transmembrane</keyword>
<dbReference type="PANTHER" id="PTHR33050:SF7">
    <property type="entry name" value="RIBONUCLEASE H"/>
    <property type="match status" value="1"/>
</dbReference>
<dbReference type="EMBL" id="JAACJL010000018">
    <property type="protein sequence ID" value="KAF4618205.1"/>
    <property type="molecule type" value="Genomic_DNA"/>
</dbReference>
<keyword evidence="3" id="KW-1185">Reference proteome</keyword>
<feature type="transmembrane region" description="Helical" evidence="1">
    <location>
        <begin position="109"/>
        <end position="134"/>
    </location>
</feature>